<protein>
    <submittedName>
        <fullName evidence="2">Uncharacterized protein</fullName>
    </submittedName>
</protein>
<organism evidence="2 3">
    <name type="scientific">Mycena metata</name>
    <dbReference type="NCBI Taxonomy" id="1033252"/>
    <lineage>
        <taxon>Eukaryota</taxon>
        <taxon>Fungi</taxon>
        <taxon>Dikarya</taxon>
        <taxon>Basidiomycota</taxon>
        <taxon>Agaricomycotina</taxon>
        <taxon>Agaricomycetes</taxon>
        <taxon>Agaricomycetidae</taxon>
        <taxon>Agaricales</taxon>
        <taxon>Marasmiineae</taxon>
        <taxon>Mycenaceae</taxon>
        <taxon>Mycena</taxon>
    </lineage>
</organism>
<dbReference type="EMBL" id="JARKIB010000045">
    <property type="protein sequence ID" value="KAJ7757106.1"/>
    <property type="molecule type" value="Genomic_DNA"/>
</dbReference>
<reference evidence="2" key="1">
    <citation type="submission" date="2023-03" db="EMBL/GenBank/DDBJ databases">
        <title>Massive genome expansion in bonnet fungi (Mycena s.s.) driven by repeated elements and novel gene families across ecological guilds.</title>
        <authorList>
            <consortium name="Lawrence Berkeley National Laboratory"/>
            <person name="Harder C.B."/>
            <person name="Miyauchi S."/>
            <person name="Viragh M."/>
            <person name="Kuo A."/>
            <person name="Thoen E."/>
            <person name="Andreopoulos B."/>
            <person name="Lu D."/>
            <person name="Skrede I."/>
            <person name="Drula E."/>
            <person name="Henrissat B."/>
            <person name="Morin E."/>
            <person name="Kohler A."/>
            <person name="Barry K."/>
            <person name="LaButti K."/>
            <person name="Morin E."/>
            <person name="Salamov A."/>
            <person name="Lipzen A."/>
            <person name="Mereny Z."/>
            <person name="Hegedus B."/>
            <person name="Baldrian P."/>
            <person name="Stursova M."/>
            <person name="Weitz H."/>
            <person name="Taylor A."/>
            <person name="Grigoriev I.V."/>
            <person name="Nagy L.G."/>
            <person name="Martin F."/>
            <person name="Kauserud H."/>
        </authorList>
    </citation>
    <scope>NUCLEOTIDE SEQUENCE</scope>
    <source>
        <strain evidence="2">CBHHK182m</strain>
    </source>
</reference>
<accession>A0AAD7J655</accession>
<feature type="region of interest" description="Disordered" evidence="1">
    <location>
        <begin position="60"/>
        <end position="79"/>
    </location>
</feature>
<proteinExistence type="predicted"/>
<evidence type="ECO:0000313" key="3">
    <source>
        <dbReference type="Proteomes" id="UP001215598"/>
    </source>
</evidence>
<sequence>MFRTRSQVPPGSSAARPIIVNDYALYTDSTSDHDLLVRGSLAAGHETVWINLNPPVTPPPPASSSAHFEYAPKPPKNSTKRVFPRLKEWNADVDFSDEVFNLNDLEEFQSTKLNLLFLDNEVKRSYSEVSLGEPPTKRRKLDVASLRNAIPQPHIFPSNSTQKQSSFTPYSRTKPIPIPPHTLPLPAPLPYTRRSWVIPVRGTLSWRHATSAVVLLDSNALPEPPDPDTHEEIVWTTGALASFWSFLRLIRDKKTGGSLGLSFHVAHYVSSNNSQPSYTELSGMGAQPQPIYTQDTGGASSVVSSVRQVATTPLTFLDHIKVYHDAVNSLQVRNLLDAWAFEAGADKIRLIKTARLVLLDERSKGIIVL</sequence>
<comment type="caution">
    <text evidence="2">The sequence shown here is derived from an EMBL/GenBank/DDBJ whole genome shotgun (WGS) entry which is preliminary data.</text>
</comment>
<dbReference type="Proteomes" id="UP001215598">
    <property type="component" value="Unassembled WGS sequence"/>
</dbReference>
<evidence type="ECO:0000313" key="2">
    <source>
        <dbReference type="EMBL" id="KAJ7757106.1"/>
    </source>
</evidence>
<gene>
    <name evidence="2" type="ORF">B0H16DRAFT_1885807</name>
</gene>
<dbReference type="AlphaFoldDB" id="A0AAD7J655"/>
<keyword evidence="3" id="KW-1185">Reference proteome</keyword>
<evidence type="ECO:0000256" key="1">
    <source>
        <dbReference type="SAM" id="MobiDB-lite"/>
    </source>
</evidence>
<name>A0AAD7J655_9AGAR</name>